<dbReference type="EMBL" id="JAMYWD010000007">
    <property type="protein sequence ID" value="KAJ4967112.1"/>
    <property type="molecule type" value="Genomic_DNA"/>
</dbReference>
<evidence type="ECO:0000256" key="2">
    <source>
        <dbReference type="ARBA" id="ARBA00022786"/>
    </source>
</evidence>
<dbReference type="PANTHER" id="PTHR10706:SF130">
    <property type="entry name" value="F-BOX ONLY PROTEIN 31"/>
    <property type="match status" value="1"/>
</dbReference>
<reference evidence="5" key="1">
    <citation type="journal article" date="2023" name="Plant J.">
        <title>The genome of the king protea, Protea cynaroides.</title>
        <authorList>
            <person name="Chang J."/>
            <person name="Duong T.A."/>
            <person name="Schoeman C."/>
            <person name="Ma X."/>
            <person name="Roodt D."/>
            <person name="Barker N."/>
            <person name="Li Z."/>
            <person name="Van de Peer Y."/>
            <person name="Mizrachi E."/>
        </authorList>
    </citation>
    <scope>NUCLEOTIDE SEQUENCE</scope>
    <source>
        <tissue evidence="5">Young leaves</tissue>
    </source>
</reference>
<dbReference type="Proteomes" id="UP001141806">
    <property type="component" value="Unassembled WGS sequence"/>
</dbReference>
<dbReference type="Pfam" id="PF12937">
    <property type="entry name" value="F-box-like"/>
    <property type="match status" value="1"/>
</dbReference>
<feature type="region of interest" description="Disordered" evidence="3">
    <location>
        <begin position="225"/>
        <end position="246"/>
    </location>
</feature>
<feature type="compositionally biased region" description="Polar residues" evidence="3">
    <location>
        <begin position="227"/>
        <end position="240"/>
    </location>
</feature>
<dbReference type="SUPFAM" id="SSF81383">
    <property type="entry name" value="F-box domain"/>
    <property type="match status" value="1"/>
</dbReference>
<keyword evidence="2" id="KW-0833">Ubl conjugation pathway</keyword>
<organism evidence="5 6">
    <name type="scientific">Protea cynaroides</name>
    <dbReference type="NCBI Taxonomy" id="273540"/>
    <lineage>
        <taxon>Eukaryota</taxon>
        <taxon>Viridiplantae</taxon>
        <taxon>Streptophyta</taxon>
        <taxon>Embryophyta</taxon>
        <taxon>Tracheophyta</taxon>
        <taxon>Spermatophyta</taxon>
        <taxon>Magnoliopsida</taxon>
        <taxon>Proteales</taxon>
        <taxon>Proteaceae</taxon>
        <taxon>Protea</taxon>
    </lineage>
</organism>
<name>A0A9Q0KAW4_9MAGN</name>
<feature type="domain" description="F-box" evidence="4">
    <location>
        <begin position="112"/>
        <end position="149"/>
    </location>
</feature>
<dbReference type="InterPro" id="IPR045048">
    <property type="entry name" value="FBXO31/39"/>
</dbReference>
<feature type="compositionally biased region" description="Polar residues" evidence="3">
    <location>
        <begin position="371"/>
        <end position="395"/>
    </location>
</feature>
<proteinExistence type="predicted"/>
<dbReference type="Gene3D" id="1.20.1280.50">
    <property type="match status" value="1"/>
</dbReference>
<dbReference type="CDD" id="cd09917">
    <property type="entry name" value="F-box_SF"/>
    <property type="match status" value="1"/>
</dbReference>
<comment type="caution">
    <text evidence="5">The sequence shown here is derived from an EMBL/GenBank/DDBJ whole genome shotgun (WGS) entry which is preliminary data.</text>
</comment>
<dbReference type="FunFam" id="1.20.1280.50:FF:000030">
    <property type="entry name" value="F-box/kelch-repeat protein At3g61590"/>
    <property type="match status" value="1"/>
</dbReference>
<evidence type="ECO:0000256" key="1">
    <source>
        <dbReference type="ARBA" id="ARBA00004906"/>
    </source>
</evidence>
<dbReference type="InterPro" id="IPR036047">
    <property type="entry name" value="F-box-like_dom_sf"/>
</dbReference>
<accession>A0A9Q0KAW4</accession>
<sequence>MQIGPNMFDSMKVLYRGKKIQLENVIHAPCDMDVQQEQETEVVDLEEDKELKKQALLVSPLLLIMEEETSWITNCFDDIGWKFTDTSEFESFSEISDEGDNVNPVISIDFLLPDDLLERILAYLPILRVGCVCKRWNEIVNSIRLNVLSQKPWYFMFTSSDEPIGGDLLGVKEEDFEHNDPHRTNIESSSNGQRHECLYNAKASIVPTATFGIDHDTKSGYEMAPVSRSTTLRRSASNRNGPGDALAARARRREEAALDRTKSGAHKALRGLRFINLVLSLRVDMADGTKLRMLDDAIKLLSESSTTKNQRLDAFQATQIEQQCILSELILKIATIDGSLEQAIHMAPSSSLVELPNQAATTGFQDLGPNQAATTRFQDSGSDANSKPEFTTTIH</sequence>
<evidence type="ECO:0000313" key="5">
    <source>
        <dbReference type="EMBL" id="KAJ4967112.1"/>
    </source>
</evidence>
<gene>
    <name evidence="5" type="ORF">NE237_018961</name>
</gene>
<evidence type="ECO:0000259" key="4">
    <source>
        <dbReference type="SMART" id="SM00256"/>
    </source>
</evidence>
<dbReference type="AlphaFoldDB" id="A0A9Q0KAW4"/>
<feature type="region of interest" description="Disordered" evidence="3">
    <location>
        <begin position="363"/>
        <end position="395"/>
    </location>
</feature>
<dbReference type="SMART" id="SM00256">
    <property type="entry name" value="FBOX"/>
    <property type="match status" value="1"/>
</dbReference>
<comment type="pathway">
    <text evidence="1">Protein modification; protein ubiquitination.</text>
</comment>
<dbReference type="InterPro" id="IPR001810">
    <property type="entry name" value="F-box_dom"/>
</dbReference>
<evidence type="ECO:0000256" key="3">
    <source>
        <dbReference type="SAM" id="MobiDB-lite"/>
    </source>
</evidence>
<protein>
    <recommendedName>
        <fullName evidence="4">F-box domain-containing protein</fullName>
    </recommendedName>
</protein>
<dbReference type="PANTHER" id="PTHR10706">
    <property type="entry name" value="F-BOX FAMILY PROTEIN"/>
    <property type="match status" value="1"/>
</dbReference>
<evidence type="ECO:0000313" key="6">
    <source>
        <dbReference type="Proteomes" id="UP001141806"/>
    </source>
</evidence>
<keyword evidence="6" id="KW-1185">Reference proteome</keyword>